<dbReference type="GO" id="GO:0006355">
    <property type="term" value="P:regulation of DNA-templated transcription"/>
    <property type="evidence" value="ECO:0007669"/>
    <property type="project" value="InterPro"/>
</dbReference>
<organism evidence="3 4">
    <name type="scientific">Chryseobacterium indologenes</name>
    <name type="common">Flavobacterium indologenes</name>
    <dbReference type="NCBI Taxonomy" id="253"/>
    <lineage>
        <taxon>Bacteria</taxon>
        <taxon>Pseudomonadati</taxon>
        <taxon>Bacteroidota</taxon>
        <taxon>Flavobacteriia</taxon>
        <taxon>Flavobacteriales</taxon>
        <taxon>Weeksellaceae</taxon>
        <taxon>Chryseobacterium group</taxon>
        <taxon>Chryseobacterium</taxon>
    </lineage>
</organism>
<evidence type="ECO:0000256" key="1">
    <source>
        <dbReference type="ARBA" id="ARBA00023163"/>
    </source>
</evidence>
<dbReference type="EMBL" id="LJOD01000003">
    <property type="protein sequence ID" value="KPE51894.1"/>
    <property type="molecule type" value="Genomic_DNA"/>
</dbReference>
<dbReference type="RefSeq" id="WP_062697544.1">
    <property type="nucleotide sequence ID" value="NZ_LJOD01000003.1"/>
</dbReference>
<evidence type="ECO:0000313" key="4">
    <source>
        <dbReference type="Proteomes" id="UP000037953"/>
    </source>
</evidence>
<dbReference type="AlphaFoldDB" id="A0A0N0IX40"/>
<comment type="caution">
    <text evidence="3">The sequence shown here is derived from an EMBL/GenBank/DDBJ whole genome shotgun (WGS) entry which is preliminary data.</text>
</comment>
<reference evidence="3 4" key="1">
    <citation type="journal article" date="2015" name="Genom Data">
        <title>Draft genome sequence of a multidrug-resistant Chryseobacterium indologenes isolate from Malaysia.</title>
        <authorList>
            <person name="Yu C.Y."/>
            <person name="Ang G.Y."/>
            <person name="Cheng H.J."/>
            <person name="Cheong Y.M."/>
            <person name="Yin W.F."/>
            <person name="Chan K.G."/>
        </authorList>
    </citation>
    <scope>NUCLEOTIDE SEQUENCE [LARGE SCALE GENOMIC DNA]</scope>
    <source>
        <strain evidence="3 4">CI_885</strain>
    </source>
</reference>
<accession>A0A0N0IX40</accession>
<dbReference type="PROSITE" id="PS51913">
    <property type="entry name" value="HTH_HARE"/>
    <property type="match status" value="1"/>
</dbReference>
<dbReference type="OrthoDB" id="5289528at2"/>
<name>A0A0N0IX40_CHRID</name>
<feature type="domain" description="HTH HARE-type" evidence="2">
    <location>
        <begin position="1"/>
        <end position="74"/>
    </location>
</feature>
<evidence type="ECO:0000259" key="2">
    <source>
        <dbReference type="PROSITE" id="PS51913"/>
    </source>
</evidence>
<evidence type="ECO:0000313" key="3">
    <source>
        <dbReference type="EMBL" id="KPE51894.1"/>
    </source>
</evidence>
<dbReference type="Proteomes" id="UP000037953">
    <property type="component" value="Unassembled WGS sequence"/>
</dbReference>
<reference evidence="4" key="2">
    <citation type="submission" date="2015-09" db="EMBL/GenBank/DDBJ databases">
        <title>Draft genome sequence of a multidrug-resistant Chryseobacterium indologenes isolate from Malaysia.</title>
        <authorList>
            <person name="Yu C.Y."/>
            <person name="Ang G.Y."/>
            <person name="Chan K.-G."/>
        </authorList>
    </citation>
    <scope>NUCLEOTIDE SEQUENCE [LARGE SCALE GENOMIC DNA]</scope>
    <source>
        <strain evidence="4">CI_885</strain>
    </source>
</reference>
<proteinExistence type="predicted"/>
<gene>
    <name evidence="3" type="ORF">AOB46_06615</name>
</gene>
<dbReference type="InterPro" id="IPR007759">
    <property type="entry name" value="Asxl_HARE-HTH"/>
</dbReference>
<keyword evidence="1" id="KW-0804">Transcription</keyword>
<dbReference type="PATRIC" id="fig|253.9.peg.2998"/>
<sequence>MTIKEAIIKVLEDNIGAFTYIEVHDLINAKNYVDWSNAKTPTDTIGAQLGHFIRKNDTRVKRFKSKNGFLYYSSKNENQINLDLPIEKIKESIVRKDKKSFHERHLHKLLVSYLKSRGIYAKTIFHEKSLNTKDDHQKWVHPDMVAIDFVNLKNKNSNALMKLVNKADAFNITSYEIKKEINTDYELKKYFFQAVSNSSWANYGYLVAFEISKNLLGEMERLSQSFGIGIIELKSNPYESEIHFVSKYRDLEYKTIDKLCELNPDFEKFISQTEALLSASDKFLGGTLEIFNKYCDEYFKTDSEIEEYCKTNGIPYED</sequence>
<protein>
    <recommendedName>
        <fullName evidence="2">HTH HARE-type domain-containing protein</fullName>
    </recommendedName>
</protein>